<comment type="caution">
    <text evidence="1">The sequence shown here is derived from an EMBL/GenBank/DDBJ whole genome shotgun (WGS) entry which is preliminary data.</text>
</comment>
<evidence type="ECO:0000313" key="2">
    <source>
        <dbReference type="Proteomes" id="UP000022447"/>
    </source>
</evidence>
<dbReference type="EMBL" id="JALZ01000023">
    <property type="protein sequence ID" value="ETX13543.1"/>
    <property type="molecule type" value="Genomic_DNA"/>
</dbReference>
<reference evidence="1 2" key="1">
    <citation type="submission" date="2014-01" db="EMBL/GenBank/DDBJ databases">
        <title>Roseivivax halodurans JCM 10272 Genome Sequencing.</title>
        <authorList>
            <person name="Lai Q."/>
            <person name="Li G."/>
            <person name="Shao Z."/>
        </authorList>
    </citation>
    <scope>NUCLEOTIDE SEQUENCE [LARGE SCALE GENOMIC DNA]</scope>
    <source>
        <strain evidence="1 2">JCM 10272</strain>
    </source>
</reference>
<dbReference type="OrthoDB" id="3078629at2"/>
<dbReference type="RefSeq" id="WP_037264841.1">
    <property type="nucleotide sequence ID" value="NZ_JALZ01000023.1"/>
</dbReference>
<accession>X7EEJ6</accession>
<protein>
    <submittedName>
        <fullName evidence="1">Uncharacterized protein</fullName>
    </submittedName>
</protein>
<sequence>MTTTPEFRLTLERRASPHMLETKPRFAVLVNGVKVDELYYNMTGYRGTLQDVRGYRLDIGEASVAAYRRAVAALNREAREILAGVARDAAPVREVLDTDDRDKVRICFEGEGAEGRTINRRDWEYACIFFGPGPVPARFLQWDGMAEIRQNDAQKLQLGPGDKVLAAIDTEDPSFVMLAIGPAPAGMSGRPMSALPQDAVAESTREVAWVTRMAWRTLAARAGRDLVDASELPLIDGRTLAPGLRPAPQPAARHAWIHDMLRQAVQEEEATPGF</sequence>
<name>X7EEJ6_9RHOB</name>
<dbReference type="AlphaFoldDB" id="X7EEJ6"/>
<evidence type="ECO:0000313" key="1">
    <source>
        <dbReference type="EMBL" id="ETX13543.1"/>
    </source>
</evidence>
<proteinExistence type="predicted"/>
<dbReference type="Proteomes" id="UP000022447">
    <property type="component" value="Unassembled WGS sequence"/>
</dbReference>
<organism evidence="1 2">
    <name type="scientific">Roseivivax halodurans JCM 10272</name>
    <dbReference type="NCBI Taxonomy" id="1449350"/>
    <lineage>
        <taxon>Bacteria</taxon>
        <taxon>Pseudomonadati</taxon>
        <taxon>Pseudomonadota</taxon>
        <taxon>Alphaproteobacteria</taxon>
        <taxon>Rhodobacterales</taxon>
        <taxon>Roseobacteraceae</taxon>
        <taxon>Roseivivax</taxon>
    </lineage>
</organism>
<keyword evidence="2" id="KW-1185">Reference proteome</keyword>
<gene>
    <name evidence="1" type="ORF">OCH239_09700</name>
</gene>